<evidence type="ECO:0000313" key="2">
    <source>
        <dbReference type="Proteomes" id="UP000274358"/>
    </source>
</evidence>
<organism evidence="1 2">
    <name type="scientific">Dyella choica</name>
    <dbReference type="NCBI Taxonomy" id="1927959"/>
    <lineage>
        <taxon>Bacteria</taxon>
        <taxon>Pseudomonadati</taxon>
        <taxon>Pseudomonadota</taxon>
        <taxon>Gammaproteobacteria</taxon>
        <taxon>Lysobacterales</taxon>
        <taxon>Rhodanobacteraceae</taxon>
        <taxon>Dyella</taxon>
    </lineage>
</organism>
<gene>
    <name evidence="1" type="ORF">EKH80_06415</name>
</gene>
<dbReference type="AlphaFoldDB" id="A0A3S0SB05"/>
<dbReference type="OrthoDB" id="343356at2"/>
<sequence length="67" mass="7382">MHPAPLQRNDAQPKREMLTVSAGVIVWRQQFTVFLDVVGALEYAAPLQIQKDDSFAGLCAVLVEKLG</sequence>
<dbReference type="EMBL" id="RYYV01000004">
    <property type="protein sequence ID" value="RUL77520.1"/>
    <property type="molecule type" value="Genomic_DNA"/>
</dbReference>
<name>A0A3S0SB05_9GAMM</name>
<comment type="caution">
    <text evidence="1">The sequence shown here is derived from an EMBL/GenBank/DDBJ whole genome shotgun (WGS) entry which is preliminary data.</text>
</comment>
<keyword evidence="2" id="KW-1185">Reference proteome</keyword>
<evidence type="ECO:0000313" key="1">
    <source>
        <dbReference type="EMBL" id="RUL77520.1"/>
    </source>
</evidence>
<accession>A0A3S0SB05</accession>
<dbReference type="Proteomes" id="UP000274358">
    <property type="component" value="Unassembled WGS sequence"/>
</dbReference>
<proteinExistence type="predicted"/>
<reference evidence="1 2" key="1">
    <citation type="submission" date="2018-12" db="EMBL/GenBank/DDBJ databases">
        <title>Dyella dinghuensis sp. nov. DHOA06 and Dyella choica sp. nov. 4M-K27, isolated from forest soil.</title>
        <authorList>
            <person name="Qiu L.-H."/>
            <person name="Gao Z.-H."/>
        </authorList>
    </citation>
    <scope>NUCLEOTIDE SEQUENCE [LARGE SCALE GENOMIC DNA]</scope>
    <source>
        <strain evidence="1 2">4M-K27</strain>
    </source>
</reference>
<protein>
    <submittedName>
        <fullName evidence="1">Uncharacterized protein</fullName>
    </submittedName>
</protein>